<dbReference type="PANTHER" id="PTHR16166:SF93">
    <property type="entry name" value="INTERMEMBRANE LIPID TRANSFER PROTEIN VPS13"/>
    <property type="match status" value="1"/>
</dbReference>
<evidence type="ECO:0000256" key="4">
    <source>
        <dbReference type="SAM" id="MobiDB-lite"/>
    </source>
</evidence>
<dbReference type="GO" id="GO:0006623">
    <property type="term" value="P:protein targeting to vacuole"/>
    <property type="evidence" value="ECO:0007669"/>
    <property type="project" value="TreeGrafter"/>
</dbReference>
<feature type="region of interest" description="Disordered" evidence="4">
    <location>
        <begin position="1359"/>
        <end position="1385"/>
    </location>
</feature>
<dbReference type="InterPro" id="IPR026854">
    <property type="entry name" value="VPS13_N"/>
</dbReference>
<evidence type="ECO:0000313" key="9">
    <source>
        <dbReference type="Proteomes" id="UP000708208"/>
    </source>
</evidence>
<keyword evidence="9" id="KW-1185">Reference proteome</keyword>
<comment type="caution">
    <text evidence="8">The sequence shown here is derived from an EMBL/GenBank/DDBJ whole genome shotgun (WGS) entry which is preliminary data.</text>
</comment>
<evidence type="ECO:0000259" key="5">
    <source>
        <dbReference type="Pfam" id="PF12624"/>
    </source>
</evidence>
<keyword evidence="2" id="KW-0813">Transport</keyword>
<dbReference type="InterPro" id="IPR056747">
    <property type="entry name" value="VPS13-like_M"/>
</dbReference>
<dbReference type="EMBL" id="CAJVCH010302248">
    <property type="protein sequence ID" value="CAG7785730.1"/>
    <property type="molecule type" value="Genomic_DNA"/>
</dbReference>
<gene>
    <name evidence="8" type="ORF">AFUS01_LOCUS24339</name>
</gene>
<feature type="domain" description="VPS13-like middle region" evidence="6">
    <location>
        <begin position="1071"/>
        <end position="1903"/>
    </location>
</feature>
<feature type="compositionally biased region" description="Polar residues" evidence="4">
    <location>
        <begin position="1359"/>
        <end position="1384"/>
    </location>
</feature>
<dbReference type="InterPro" id="IPR026847">
    <property type="entry name" value="VPS13"/>
</dbReference>
<evidence type="ECO:0000256" key="2">
    <source>
        <dbReference type="ARBA" id="ARBA00022448"/>
    </source>
</evidence>
<keyword evidence="3" id="KW-0445">Lipid transport</keyword>
<dbReference type="Pfam" id="PF25036">
    <property type="entry name" value="VPS13_VAB"/>
    <property type="match status" value="1"/>
</dbReference>
<evidence type="ECO:0000256" key="1">
    <source>
        <dbReference type="ARBA" id="ARBA00006545"/>
    </source>
</evidence>
<evidence type="ECO:0000256" key="3">
    <source>
        <dbReference type="ARBA" id="ARBA00023055"/>
    </source>
</evidence>
<feature type="domain" description="Vacuolar protein sorting-associated protein 13 VPS13 adaptor binding" evidence="7">
    <location>
        <begin position="2012"/>
        <end position="2512"/>
    </location>
</feature>
<protein>
    <recommendedName>
        <fullName evidence="10">Vacuolar protein sorting-associated protein 13A</fullName>
    </recommendedName>
</protein>
<evidence type="ECO:0000259" key="6">
    <source>
        <dbReference type="Pfam" id="PF25033"/>
    </source>
</evidence>
<dbReference type="GO" id="GO:0006869">
    <property type="term" value="P:lipid transport"/>
    <property type="evidence" value="ECO:0007669"/>
    <property type="project" value="UniProtKB-KW"/>
</dbReference>
<dbReference type="PANTHER" id="PTHR16166">
    <property type="entry name" value="VACUOLAR PROTEIN SORTING-ASSOCIATED PROTEIN VPS13"/>
    <property type="match status" value="1"/>
</dbReference>
<dbReference type="Pfam" id="PF25033">
    <property type="entry name" value="VPS13_M"/>
    <property type="match status" value="1"/>
</dbReference>
<dbReference type="InterPro" id="IPR009543">
    <property type="entry name" value="VPS13_VAB"/>
</dbReference>
<dbReference type="GO" id="GO:0045053">
    <property type="term" value="P:protein retention in Golgi apparatus"/>
    <property type="evidence" value="ECO:0007669"/>
    <property type="project" value="TreeGrafter"/>
</dbReference>
<sequence length="3176" mass="358357">MVFETIVVDTLNRLLGDYFENLDTSQLKLGIWGGDVVLRNLRFRDSALEDVGPFKVVAGKLGSLTMKIPWTSLYTAPVILNLQELYLLVMPSHSIKYDEEAEEKATLYKKQKEIQRIENARLRKLAKREGPSKAEDDNFMDKLTAQIIKNVQIKIESIHIRYEDITSNPSSPFCFGVLLKSLAVVTTNPEWKSQIITEAVHIVHKLADLNGLSLYWNSGSDIFNAKGVSADDILLRMKQFIHQENISYVLGPIMAEAKLKLVPNPERGEQPFSLPRMWINVVIQELALGLTDRQSQDLMHLVESLDYMTKSQYYRKYRPAVKEYKDNSKHWWKFAYRCVVEEEVRRRRQNWDWNHLKQHRKLCKAYANAYYEKKIAKKPKPDIEATVAHCEKVLDIFNITLVRKQVEVKLARRGATVQPTEKKGGWMSWSGWFGRSEEQQGTAATSGSQRTAQKIEEAFTPAEKKKLYGVIDYNEDALPLDYPKEFEEYVLDFQLNQLKLIIKEDSQTSNYTHIIDLVVRGLLASISTRPVKSGIRVSVDLEDIFSKGIAKKGRDAPYILKTKKHAGINGKLLTMRFQNHPLDKNVDQEIVVKAQPVEISYHAKTIQELVKCFALPRKIQLSGLQAAVVTTLEEWRLQLASGLQHMLDRRGVVEIDVEMIAPILIIPQDGTLDKVGSVLVVNLGAIQGNSKPRDKSASVKQQGFEEMKRQSYDKFYLTLRDFQIILALPGEDYKACLGNYQLPESHQRNYDDKPIYLINSRELVVLIEQSLITDDPQFERLKVEARLPLLDVTITENRLLELITLLLTLPIPQSKTEFDTRIIMKVKDDPTINESAAISKITYSDSVLKKKSCGTDLMEFTEMMITLGVECFKVMITRNVKQKLVPLTALELNRLETRLISRTFSTGVEAAIGGISVEAFEHTYPSLDGPMYILKTPLTEGIETYLLKVKLFSITPNCPKHLASNIKQQIHANISQLDIVLHLQALKRLIEFSYDCTNKITSAMHKETVDLSAVSASSNRHGPSRSQVSRIEATRRAVAKKHNDPKDILLQLDAHLEQLTVQFSSETLDLVKVVLSKLDVNFKQQAKQSLMTLTLTNLNVLNLSPDSVYKHLVSIDADKVMYIHILMLEEATIGEHYLDMDRFDMKITLETGSPKIIYLSPVVTDILTFIDAFQTAKDAVIEASSAAADLARENIEQVYSRSSRVLLDCTLRAPRIFIPRNEKTMDALLADLGNMTLKNVFKKETVEDFTEVAIKDELHLNLFNVKVSRVLLDSSEKIISEVSVLDPLSMSLEITRNVSSDWYTRIPPISINGQMESCFMRLSNEDFASVLAVSSENLTAPGKLPKVIVLKQTVTRRQSISKPKVTQPSSKINVGTRTRTSQSDSKFKKTAGAVVTVNSMKTFVLVPEEPVEPLVEFKMALSIDNLSMILYNNSSQHTIRTGLLPRSFENAFAEFTVNSILLTQNSRSNGDMNADITIGDISLEDCRPGNRAITNLIQRKNEFDTLMGDSIVRVSFKTDGTNKVGPSLVVETTSLVIVLCVDYLVQLSGFFTSVPSETPSKKIVAKQEVAQLHPGSRGDAPRASKVVRQEMESSGYEKNLVNSKMYFSMAETEIILVEDMDTVHANALLLNCGISVKMVSNEEKSNMMGTIGNIKLSTCNYDPENRYQKMAEIISPVSITMVMNSSNDAGTLIALNISNVFIRLTAGTLELLLKISSGITASSRTQEASQVESNYQYLWNVRNLDELDFWFMKPDVTVEVGNDIFQQEQEIRSPRIIDLSESVVRERLILESGCIIITFEAGGGESTIPLLLLESEIDFQVLDWSTKLSVAGRMKLEAAYYNTNYGLWEFLIEPIETRHRGKVSHQPWEMLFECNTVPDHIEERLCESGNYMGVKLQSNDVLEMTVSKQALDVLSILNEEFQAASKSLISERDNITSPYIIVNNLGTHLQLDLKDSPFVCYRQGVSYEEAILNHGTSVNLGFVESFDMTKHYSSVLREQEGREERLLKISVPLFNFTAEIPVNRAEKRYYPLLKKTEFGESYGILCDIAVKDCSKVLTLRGIVQIINELPLSVDIFALQEAGSTLKLVGTVGEKGTYNVPLGFLYTKRSELFFAPKGYKIAPLPCAWTVLMKEIKSINYLKSERQNKGHSFFMKVVGEVKQTLFESTNRRTLASKCCYIYLRPPFVINNLLPVPIGYFTEDDKTLRVAEHGSVVACTNIHVTETREFKFILKIEQYQGHSWSTQVEMQKNTAELTSWDFVTGDKKHTMCVGIHKEIVDETNLILHVYSPFWMINRTGLDLYYQGDIKEQHPTIIHHKSESTHPVMFSFKGKAFFAKNKAYVKFKCSDWSEKFSLDVAGSSGTVTCRSPHREYQVGLDINLMRWGLTKAIIFTPRFFLINQCSYSICIQETQKYKTEHGGTIIELPPKSCLSFWPNLADPYINVNIKDTMEKTKLFRYDHAHNTLLQLFNKYGGVHVDVHVTEKSTTITFGEFVVGHPPALLVNATPDCPIEFCEKGVASGDRILLPGCCQYVAWEDPMGERTLEWGPLTAWQKNSTTNKLRQDGTGRCTYVNERNEETSCFWISFLDGLQRVLLFTDDEELAKYLQAARETDQVLSECVIMFHGLGLSLVDGDKGQEILYMRIASSDIAWQATKPGKTKRFEPLPLNESHSIEVAYQNYLDEKSIYANNAKSQLTLDSGMEVNFATSSILKPNYKEMKRVFQSGVWIHYKNYPHAKYFHAKLYRIQIDNQLMDSVFHVVLAPVAPPKSISAQNEPLKPFAEVSVMQRITAHSSVTQYKYFKVLVQEFSIRADIGFINAVVDVFFQNVKMKQAAEYFKKDLKKYCTPVEEIFARQITTQGQKHFYDFLHFSPLKIHLSFSMEGTTLSNNFLKLLLQSVGVTLTEVQDVVFKLACLELQNEILSRDQLYKELYSHYKSQAIKQLYVLVLGLNVIGNPYGLVLGVTEGVEAFFYEPFQGAIQGPGEFAEGLVLGSKSLLGHTVGGAAGALSKITGTLGKGIAALTLDEEFKQKRREMLTKRPHDVGEAFARSGKGLVMGFFDGVTGVVTQPIKGAQDDGVEGFFKGLGKGAVGLFLRPATGIVDFTSGSLDAVKRATSISDDIKRLRPPRHIPTDSVITPYVRHEAEEMQHLQVSSARQTRNLTAIARRGSDRGSSSGS</sequence>
<dbReference type="OrthoDB" id="428159at2759"/>
<proteinExistence type="inferred from homology"/>
<evidence type="ECO:0000313" key="8">
    <source>
        <dbReference type="EMBL" id="CAG7785730.1"/>
    </source>
</evidence>
<reference evidence="8" key="1">
    <citation type="submission" date="2021-06" db="EMBL/GenBank/DDBJ databases">
        <authorList>
            <person name="Hodson N. C."/>
            <person name="Mongue J. A."/>
            <person name="Jaron S. K."/>
        </authorList>
    </citation>
    <scope>NUCLEOTIDE SEQUENCE</scope>
</reference>
<dbReference type="Pfam" id="PF12624">
    <property type="entry name" value="VPS13_N"/>
    <property type="match status" value="1"/>
</dbReference>
<dbReference type="Proteomes" id="UP000708208">
    <property type="component" value="Unassembled WGS sequence"/>
</dbReference>
<comment type="similarity">
    <text evidence="1">Belongs to the VPS13 family.</text>
</comment>
<evidence type="ECO:0008006" key="10">
    <source>
        <dbReference type="Google" id="ProtNLM"/>
    </source>
</evidence>
<organism evidence="8 9">
    <name type="scientific">Allacma fusca</name>
    <dbReference type="NCBI Taxonomy" id="39272"/>
    <lineage>
        <taxon>Eukaryota</taxon>
        <taxon>Metazoa</taxon>
        <taxon>Ecdysozoa</taxon>
        <taxon>Arthropoda</taxon>
        <taxon>Hexapoda</taxon>
        <taxon>Collembola</taxon>
        <taxon>Symphypleona</taxon>
        <taxon>Sminthuridae</taxon>
        <taxon>Allacma</taxon>
    </lineage>
</organism>
<evidence type="ECO:0000259" key="7">
    <source>
        <dbReference type="Pfam" id="PF25036"/>
    </source>
</evidence>
<name>A0A8J2KFP2_9HEXA</name>
<accession>A0A8J2KFP2</accession>
<feature type="domain" description="Chorein N-terminal" evidence="5">
    <location>
        <begin position="2"/>
        <end position="836"/>
    </location>
</feature>